<dbReference type="STRING" id="1223802.SUTH_03357"/>
<accession>W0SJ86</accession>
<dbReference type="CDD" id="cd02440">
    <property type="entry name" value="AdoMet_MTases"/>
    <property type="match status" value="1"/>
</dbReference>
<dbReference type="Gene3D" id="3.40.50.150">
    <property type="entry name" value="Vaccinia Virus protein VP39"/>
    <property type="match status" value="1"/>
</dbReference>
<dbReference type="KEGG" id="shd:SUTH_03357"/>
<evidence type="ECO:0000313" key="2">
    <source>
        <dbReference type="Proteomes" id="UP000031637"/>
    </source>
</evidence>
<proteinExistence type="predicted"/>
<protein>
    <recommendedName>
        <fullName evidence="3">Type 12 methyltransferase</fullName>
    </recommendedName>
</protein>
<evidence type="ECO:0000313" key="1">
    <source>
        <dbReference type="EMBL" id="BAO31127.1"/>
    </source>
</evidence>
<evidence type="ECO:0008006" key="3">
    <source>
        <dbReference type="Google" id="ProtNLM"/>
    </source>
</evidence>
<dbReference type="AlphaFoldDB" id="W0SJ86"/>
<name>W0SJ86_9PROT</name>
<reference evidence="1 2" key="1">
    <citation type="journal article" date="2014" name="Syst. Appl. Microbiol.">
        <title>Complete genomes of freshwater sulfur oxidizers Sulfuricella denitrificans skB26 and Sulfuritalea hydrogenivorans sk43H: genetic insights into the sulfur oxidation pathway of betaproteobacteria.</title>
        <authorList>
            <person name="Watanabe T."/>
            <person name="Kojima H."/>
            <person name="Fukui M."/>
        </authorList>
    </citation>
    <scope>NUCLEOTIDE SEQUENCE [LARGE SCALE GENOMIC DNA]</scope>
    <source>
        <strain evidence="1">DSM22779</strain>
    </source>
</reference>
<sequence>MKEEEIRPKDVFDEYLRLAREDTGTYFRNARRETGNCPACEGEGMPAFTKNGFSYQTCPRCQTLFVNPRPVADAFSKYYTESPSSKFWATTFYKETADARLEKLWKPKARLIRETLDRYGAGRYTIVDIGGGYGLFAEVMRDFHGQTPVVIEPGPLLAAACRDKSLQVIQKFLEDVEAADLPAGPKAFLSFELFEHLHDPARFLRQLQGLMAPGDLFVFTTLSGTGVDIQALWEDSKSVSPPHHLNFFNPRSVAGLLVRLGFECLQVTTPGKLDMDILANNQSLIKDRFWKTFVAVASDDEKAEWQQLIALSGWSSHMMTVCRKP</sequence>
<keyword evidence="2" id="KW-1185">Reference proteome</keyword>
<dbReference type="OrthoDB" id="9815644at2"/>
<dbReference type="Pfam" id="PF13489">
    <property type="entry name" value="Methyltransf_23"/>
    <property type="match status" value="1"/>
</dbReference>
<dbReference type="EMBL" id="AP012547">
    <property type="protein sequence ID" value="BAO31127.1"/>
    <property type="molecule type" value="Genomic_DNA"/>
</dbReference>
<dbReference type="HOGENOM" id="CLU_068669_2_1_4"/>
<dbReference type="InterPro" id="IPR029063">
    <property type="entry name" value="SAM-dependent_MTases_sf"/>
</dbReference>
<dbReference type="Proteomes" id="UP000031637">
    <property type="component" value="Chromosome"/>
</dbReference>
<gene>
    <name evidence="1" type="ORF">SUTH_03357</name>
</gene>
<organism evidence="1 2">
    <name type="scientific">Sulfuritalea hydrogenivorans sk43H</name>
    <dbReference type="NCBI Taxonomy" id="1223802"/>
    <lineage>
        <taxon>Bacteria</taxon>
        <taxon>Pseudomonadati</taxon>
        <taxon>Pseudomonadota</taxon>
        <taxon>Betaproteobacteria</taxon>
        <taxon>Nitrosomonadales</taxon>
        <taxon>Sterolibacteriaceae</taxon>
        <taxon>Sulfuritalea</taxon>
    </lineage>
</organism>
<dbReference type="RefSeq" id="WP_041100870.1">
    <property type="nucleotide sequence ID" value="NZ_AP012547.1"/>
</dbReference>
<dbReference type="SUPFAM" id="SSF53335">
    <property type="entry name" value="S-adenosyl-L-methionine-dependent methyltransferases"/>
    <property type="match status" value="1"/>
</dbReference>